<comment type="caution">
    <text evidence="2">The sequence shown here is derived from an EMBL/GenBank/DDBJ whole genome shotgun (WGS) entry which is preliminary data.</text>
</comment>
<dbReference type="EMBL" id="BMZS01000008">
    <property type="protein sequence ID" value="GHD55680.1"/>
    <property type="molecule type" value="Genomic_DNA"/>
</dbReference>
<dbReference type="Gene3D" id="2.40.33.20">
    <property type="entry name" value="PK beta-barrel domain-like"/>
    <property type="match status" value="1"/>
</dbReference>
<keyword evidence="3" id="KW-1185">Reference proteome</keyword>
<accession>A0A918XUW6</accession>
<evidence type="ECO:0000313" key="2">
    <source>
        <dbReference type="EMBL" id="GHD55680.1"/>
    </source>
</evidence>
<dbReference type="AlphaFoldDB" id="A0A918XUW6"/>
<evidence type="ECO:0000313" key="3">
    <source>
        <dbReference type="Proteomes" id="UP000630353"/>
    </source>
</evidence>
<name>A0A918XUW6_9PROT</name>
<organism evidence="2 3">
    <name type="scientific">Thalassobaculum fulvum</name>
    <dbReference type="NCBI Taxonomy" id="1633335"/>
    <lineage>
        <taxon>Bacteria</taxon>
        <taxon>Pseudomonadati</taxon>
        <taxon>Pseudomonadota</taxon>
        <taxon>Alphaproteobacteria</taxon>
        <taxon>Rhodospirillales</taxon>
        <taxon>Thalassobaculaceae</taxon>
        <taxon>Thalassobaculum</taxon>
    </lineage>
</organism>
<feature type="domain" description="MOSC" evidence="1">
    <location>
        <begin position="135"/>
        <end position="280"/>
    </location>
</feature>
<proteinExistence type="predicted"/>
<dbReference type="Proteomes" id="UP000630353">
    <property type="component" value="Unassembled WGS sequence"/>
</dbReference>
<dbReference type="GO" id="GO:0003824">
    <property type="term" value="F:catalytic activity"/>
    <property type="evidence" value="ECO:0007669"/>
    <property type="project" value="InterPro"/>
</dbReference>
<protein>
    <submittedName>
        <fullName evidence="2">Molybdenum cofactor sulfurase</fullName>
    </submittedName>
</protein>
<dbReference type="PROSITE" id="PS51340">
    <property type="entry name" value="MOSC"/>
    <property type="match status" value="1"/>
</dbReference>
<dbReference type="InterPro" id="IPR005303">
    <property type="entry name" value="MOCOS_middle"/>
</dbReference>
<gene>
    <name evidence="2" type="ORF">GCM10017083_34930</name>
</gene>
<dbReference type="GO" id="GO:0030170">
    <property type="term" value="F:pyridoxal phosphate binding"/>
    <property type="evidence" value="ECO:0007669"/>
    <property type="project" value="InterPro"/>
</dbReference>
<dbReference type="GO" id="GO:0030151">
    <property type="term" value="F:molybdenum ion binding"/>
    <property type="evidence" value="ECO:0007669"/>
    <property type="project" value="InterPro"/>
</dbReference>
<reference evidence="2" key="2">
    <citation type="submission" date="2020-09" db="EMBL/GenBank/DDBJ databases">
        <authorList>
            <person name="Sun Q."/>
            <person name="Kim S."/>
        </authorList>
    </citation>
    <scope>NUCLEOTIDE SEQUENCE</scope>
    <source>
        <strain evidence="2">KCTC 42651</strain>
    </source>
</reference>
<sequence length="281" mass="30206">MCNTSACDTLPTPRRNVDIVRARAFFRAMSITVAALQRYPVKGLSAQSLDAVELRAGCTIPHDRRFAVAHGTAPIDPAAPKWLAKAHFLQLMSNPRLAALAVEYDPETTALALKRGGRTVARGVLSTQTGRTVIEQFFAAYMKAELRGAPRLVDRGEQAFSDADAPFLSLINRASVADLERVVGQPVDPGRFRGNILLEGAAPWTEFGWVGRRLRIGAAEVEVVERIGRCAATNVDPATGQRDLTVPRDLLRGFGHADCGVYACVTLGGRVSVGDSVTVLG</sequence>
<evidence type="ECO:0000259" key="1">
    <source>
        <dbReference type="PROSITE" id="PS51340"/>
    </source>
</evidence>
<dbReference type="Pfam" id="PF03476">
    <property type="entry name" value="MOSC_N"/>
    <property type="match status" value="1"/>
</dbReference>
<dbReference type="InterPro" id="IPR005302">
    <property type="entry name" value="MoCF_Sase_C"/>
</dbReference>
<reference evidence="2" key="1">
    <citation type="journal article" date="2014" name="Int. J. Syst. Evol. Microbiol.">
        <title>Complete genome sequence of Corynebacterium casei LMG S-19264T (=DSM 44701T), isolated from a smear-ripened cheese.</title>
        <authorList>
            <consortium name="US DOE Joint Genome Institute (JGI-PGF)"/>
            <person name="Walter F."/>
            <person name="Albersmeier A."/>
            <person name="Kalinowski J."/>
            <person name="Ruckert C."/>
        </authorList>
    </citation>
    <scope>NUCLEOTIDE SEQUENCE</scope>
    <source>
        <strain evidence="2">KCTC 42651</strain>
    </source>
</reference>
<dbReference type="InterPro" id="IPR011037">
    <property type="entry name" value="Pyrv_Knase-like_insert_dom_sf"/>
</dbReference>
<dbReference type="Pfam" id="PF03473">
    <property type="entry name" value="MOSC"/>
    <property type="match status" value="1"/>
</dbReference>
<dbReference type="SUPFAM" id="SSF50800">
    <property type="entry name" value="PK beta-barrel domain-like"/>
    <property type="match status" value="1"/>
</dbReference>
<dbReference type="RefSeq" id="WP_229837349.1">
    <property type="nucleotide sequence ID" value="NZ_BMZS01000008.1"/>
</dbReference>